<dbReference type="EMBL" id="CM042048">
    <property type="protein sequence ID" value="KAI3758465.1"/>
    <property type="molecule type" value="Genomic_DNA"/>
</dbReference>
<evidence type="ECO:0000313" key="2">
    <source>
        <dbReference type="Proteomes" id="UP001055879"/>
    </source>
</evidence>
<reference evidence="1 2" key="2">
    <citation type="journal article" date="2022" name="Mol. Ecol. Resour.">
        <title>The genomes of chicory, endive, great burdock and yacon provide insights into Asteraceae paleo-polyploidization history and plant inulin production.</title>
        <authorList>
            <person name="Fan W."/>
            <person name="Wang S."/>
            <person name="Wang H."/>
            <person name="Wang A."/>
            <person name="Jiang F."/>
            <person name="Liu H."/>
            <person name="Zhao H."/>
            <person name="Xu D."/>
            <person name="Zhang Y."/>
        </authorList>
    </citation>
    <scope>NUCLEOTIDE SEQUENCE [LARGE SCALE GENOMIC DNA]</scope>
    <source>
        <strain evidence="2">cv. Niubang</strain>
    </source>
</reference>
<gene>
    <name evidence="1" type="ORF">L6452_06028</name>
</gene>
<dbReference type="Proteomes" id="UP001055879">
    <property type="component" value="Linkage Group LG02"/>
</dbReference>
<keyword evidence="2" id="KW-1185">Reference proteome</keyword>
<sequence>MFRTSLLNKKKNTPNKPRSNLKIKKANNFVQVWVPIVKNPVSNAIPDSTANRKSAANSVSTANKASAASSSNAAKPIILTKATKSSRGRAFGMQIVVALGTQQITWTAFKFFKRFDGGHVTFDSKGGSRRKGSGNEQSSKKYELKDGVKKFFRQERPRSMASMAFIDEHNEIAMLLKPKQAAGFHQIVDFLKTTHIAHALTVMPSIFIEHQRQL</sequence>
<evidence type="ECO:0000313" key="1">
    <source>
        <dbReference type="EMBL" id="KAI3758465.1"/>
    </source>
</evidence>
<organism evidence="1 2">
    <name type="scientific">Arctium lappa</name>
    <name type="common">Greater burdock</name>
    <name type="synonym">Lappa major</name>
    <dbReference type="NCBI Taxonomy" id="4217"/>
    <lineage>
        <taxon>Eukaryota</taxon>
        <taxon>Viridiplantae</taxon>
        <taxon>Streptophyta</taxon>
        <taxon>Embryophyta</taxon>
        <taxon>Tracheophyta</taxon>
        <taxon>Spermatophyta</taxon>
        <taxon>Magnoliopsida</taxon>
        <taxon>eudicotyledons</taxon>
        <taxon>Gunneridae</taxon>
        <taxon>Pentapetalae</taxon>
        <taxon>asterids</taxon>
        <taxon>campanulids</taxon>
        <taxon>Asterales</taxon>
        <taxon>Asteraceae</taxon>
        <taxon>Carduoideae</taxon>
        <taxon>Cardueae</taxon>
        <taxon>Arctiinae</taxon>
        <taxon>Arctium</taxon>
    </lineage>
</organism>
<protein>
    <submittedName>
        <fullName evidence="1">Uncharacterized protein</fullName>
    </submittedName>
</protein>
<name>A0ACB9EIG9_ARCLA</name>
<proteinExistence type="predicted"/>
<accession>A0ACB9EIG9</accession>
<reference evidence="2" key="1">
    <citation type="journal article" date="2022" name="Mol. Ecol. Resour.">
        <title>The genomes of chicory, endive, great burdock and yacon provide insights into Asteraceae palaeo-polyploidization history and plant inulin production.</title>
        <authorList>
            <person name="Fan W."/>
            <person name="Wang S."/>
            <person name="Wang H."/>
            <person name="Wang A."/>
            <person name="Jiang F."/>
            <person name="Liu H."/>
            <person name="Zhao H."/>
            <person name="Xu D."/>
            <person name="Zhang Y."/>
        </authorList>
    </citation>
    <scope>NUCLEOTIDE SEQUENCE [LARGE SCALE GENOMIC DNA]</scope>
    <source>
        <strain evidence="2">cv. Niubang</strain>
    </source>
</reference>
<comment type="caution">
    <text evidence="1">The sequence shown here is derived from an EMBL/GenBank/DDBJ whole genome shotgun (WGS) entry which is preliminary data.</text>
</comment>